<dbReference type="GO" id="GO:0016301">
    <property type="term" value="F:kinase activity"/>
    <property type="evidence" value="ECO:0007669"/>
    <property type="project" value="UniProtKB-KW"/>
</dbReference>
<feature type="domain" description="HPr kinase/phosphorylase C-terminal" evidence="1">
    <location>
        <begin position="17"/>
        <end position="97"/>
    </location>
</feature>
<dbReference type="InterPro" id="IPR011104">
    <property type="entry name" value="Hpr_kin/Pase_C"/>
</dbReference>
<evidence type="ECO:0000313" key="3">
    <source>
        <dbReference type="Proteomes" id="UP001597151"/>
    </source>
</evidence>
<organism evidence="2 3">
    <name type="scientific">Seohaeicola saemankumensis</name>
    <dbReference type="NCBI Taxonomy" id="481181"/>
    <lineage>
        <taxon>Bacteria</taxon>
        <taxon>Pseudomonadati</taxon>
        <taxon>Pseudomonadota</taxon>
        <taxon>Alphaproteobacteria</taxon>
        <taxon>Rhodobacterales</taxon>
        <taxon>Roseobacteraceae</taxon>
        <taxon>Seohaeicola</taxon>
    </lineage>
</organism>
<sequence>MQEHRQDAGPAGSDTRLVLHATTVALHGAGVLIKGASGQGKSSLALHLMALGAGLVADDRTCIWREDHGAEGGQIVADAPDVLRGRIEARGIGILGAAAVGPCRIGLIVDLDRTEEARLPPFRTAEILGIALPLLHRVETPAFPAGILQYLVAGRVA</sequence>
<dbReference type="InterPro" id="IPR027417">
    <property type="entry name" value="P-loop_NTPase"/>
</dbReference>
<dbReference type="Pfam" id="PF07475">
    <property type="entry name" value="Hpr_kinase_C"/>
    <property type="match status" value="1"/>
</dbReference>
<proteinExistence type="predicted"/>
<dbReference type="SUPFAM" id="SSF53795">
    <property type="entry name" value="PEP carboxykinase-like"/>
    <property type="match status" value="1"/>
</dbReference>
<accession>A0ABW3TF49</accession>
<reference evidence="3" key="1">
    <citation type="journal article" date="2019" name="Int. J. Syst. Evol. Microbiol.">
        <title>The Global Catalogue of Microorganisms (GCM) 10K type strain sequencing project: providing services to taxonomists for standard genome sequencing and annotation.</title>
        <authorList>
            <consortium name="The Broad Institute Genomics Platform"/>
            <consortium name="The Broad Institute Genome Sequencing Center for Infectious Disease"/>
            <person name="Wu L."/>
            <person name="Ma J."/>
        </authorList>
    </citation>
    <scope>NUCLEOTIDE SEQUENCE [LARGE SCALE GENOMIC DNA]</scope>
    <source>
        <strain evidence="3">CCUG 55328</strain>
    </source>
</reference>
<dbReference type="Proteomes" id="UP001597151">
    <property type="component" value="Unassembled WGS sequence"/>
</dbReference>
<comment type="caution">
    <text evidence="2">The sequence shown here is derived from an EMBL/GenBank/DDBJ whole genome shotgun (WGS) entry which is preliminary data.</text>
</comment>
<protein>
    <submittedName>
        <fullName evidence="2">HPr kinase/phosphorylase</fullName>
    </submittedName>
</protein>
<keyword evidence="2" id="KW-0418">Kinase</keyword>
<dbReference type="Gene3D" id="3.40.50.300">
    <property type="entry name" value="P-loop containing nucleotide triphosphate hydrolases"/>
    <property type="match status" value="1"/>
</dbReference>
<evidence type="ECO:0000259" key="1">
    <source>
        <dbReference type="Pfam" id="PF07475"/>
    </source>
</evidence>
<dbReference type="RefSeq" id="WP_380793078.1">
    <property type="nucleotide sequence ID" value="NZ_JBHTKR010000005.1"/>
</dbReference>
<keyword evidence="2" id="KW-0808">Transferase</keyword>
<dbReference type="EMBL" id="JBHTKR010000005">
    <property type="protein sequence ID" value="MFD1195809.1"/>
    <property type="molecule type" value="Genomic_DNA"/>
</dbReference>
<keyword evidence="3" id="KW-1185">Reference proteome</keyword>
<gene>
    <name evidence="2" type="ORF">ACFQ3C_14140</name>
</gene>
<evidence type="ECO:0000313" key="2">
    <source>
        <dbReference type="EMBL" id="MFD1195809.1"/>
    </source>
</evidence>
<name>A0ABW3TF49_9RHOB</name>